<name>A0ABS6D6D6_9FIRM</name>
<feature type="transmembrane region" description="Helical" evidence="1">
    <location>
        <begin position="254"/>
        <end position="275"/>
    </location>
</feature>
<proteinExistence type="predicted"/>
<accession>A0ABS6D6D6</accession>
<organism evidence="2 3">
    <name type="scientific">Faecalicatena faecalis</name>
    <dbReference type="NCBI Taxonomy" id="2726362"/>
    <lineage>
        <taxon>Bacteria</taxon>
        <taxon>Bacillati</taxon>
        <taxon>Bacillota</taxon>
        <taxon>Clostridia</taxon>
        <taxon>Lachnospirales</taxon>
        <taxon>Lachnospiraceae</taxon>
        <taxon>Faecalicatena</taxon>
    </lineage>
</organism>
<comment type="caution">
    <text evidence="2">The sequence shown here is derived from an EMBL/GenBank/DDBJ whole genome shotgun (WGS) entry which is preliminary data.</text>
</comment>
<feature type="transmembrane region" description="Helical" evidence="1">
    <location>
        <begin position="145"/>
        <end position="168"/>
    </location>
</feature>
<dbReference type="EMBL" id="JABACJ020000015">
    <property type="protein sequence ID" value="MBU3877162.1"/>
    <property type="molecule type" value="Genomic_DNA"/>
</dbReference>
<reference evidence="2 3" key="1">
    <citation type="submission" date="2021-06" db="EMBL/GenBank/DDBJ databases">
        <title>Faecalicatena sp. nov. isolated from porcine feces.</title>
        <authorList>
            <person name="Oh B.S."/>
            <person name="Lee J.H."/>
        </authorList>
    </citation>
    <scope>NUCLEOTIDE SEQUENCE [LARGE SCALE GENOMIC DNA]</scope>
    <source>
        <strain evidence="2 3">AGMB00832</strain>
    </source>
</reference>
<feature type="transmembrane region" description="Helical" evidence="1">
    <location>
        <begin position="85"/>
        <end position="106"/>
    </location>
</feature>
<sequence length="468" mass="54073">MLFAMFFIFLDLFMVGIAYAVYGSNKKYKQGMLLGVHIPSYAVEEPEVVAILEKHKRFTKRFYIWNFIVSTGICFLSLWHFSIFLIIWCLWLGEFFGGAMLVLFYSHRKLYDFKVKKGWYGASDSKIIVVDTKVSTSSNKPPFPIWWHLPAVISGLGVCMLPSVLEFLNKEYESWIFVLIFIMMEGMFIMLHMCTNRTRNKIYSSDMEINKRVDQVVKRIYSGIWLISGYCNWSSFLALVYLSDKQKWIGGWGTAAYIGLQTLAGLSILLGIFYLGYKKKEILDQDTKPLYVDDDIYWKNGWYSNPNDKRMWVQDWVCDMNYTTNMASRGGKIFTFGILGVVAGILIVMCAMFLKVDFTPVYLKVDQAQAAVIAPMYGVEIEPDEIKSVEVIEKLPDDSVTKTNGFADDKQLLGKFRGKEMGHFRAYIYKGYSPVLKIELTDTIIYINSKDSGDVKIWYRELNTLLHK</sequence>
<feature type="transmembrane region" description="Helical" evidence="1">
    <location>
        <begin position="174"/>
        <end position="194"/>
    </location>
</feature>
<feature type="transmembrane region" description="Helical" evidence="1">
    <location>
        <begin position="6"/>
        <end position="22"/>
    </location>
</feature>
<evidence type="ECO:0000256" key="1">
    <source>
        <dbReference type="SAM" id="Phobius"/>
    </source>
</evidence>
<evidence type="ECO:0000313" key="2">
    <source>
        <dbReference type="EMBL" id="MBU3877162.1"/>
    </source>
</evidence>
<feature type="transmembrane region" description="Helical" evidence="1">
    <location>
        <begin position="220"/>
        <end position="242"/>
    </location>
</feature>
<dbReference type="Proteomes" id="UP000723714">
    <property type="component" value="Unassembled WGS sequence"/>
</dbReference>
<keyword evidence="1" id="KW-1133">Transmembrane helix</keyword>
<keyword evidence="1" id="KW-0472">Membrane</keyword>
<keyword evidence="3" id="KW-1185">Reference proteome</keyword>
<dbReference type="RefSeq" id="WP_216243362.1">
    <property type="nucleotide sequence ID" value="NZ_JABACJ020000015.1"/>
</dbReference>
<feature type="transmembrane region" description="Helical" evidence="1">
    <location>
        <begin position="62"/>
        <end position="79"/>
    </location>
</feature>
<evidence type="ECO:0000313" key="3">
    <source>
        <dbReference type="Proteomes" id="UP000723714"/>
    </source>
</evidence>
<keyword evidence="1" id="KW-0812">Transmembrane</keyword>
<gene>
    <name evidence="2" type="ORF">HGO97_015230</name>
</gene>
<feature type="transmembrane region" description="Helical" evidence="1">
    <location>
        <begin position="333"/>
        <end position="354"/>
    </location>
</feature>
<protein>
    <recommendedName>
        <fullName evidence="4">Bacterial Pleckstrin homology domain-containing protein</fullName>
    </recommendedName>
</protein>
<evidence type="ECO:0008006" key="4">
    <source>
        <dbReference type="Google" id="ProtNLM"/>
    </source>
</evidence>